<reference evidence="8" key="1">
    <citation type="submission" date="2021-07" db="EMBL/GenBank/DDBJ databases">
        <authorList>
            <person name="Durling M."/>
        </authorList>
    </citation>
    <scope>NUCLEOTIDE SEQUENCE</scope>
</reference>
<feature type="non-terminal residue" evidence="8">
    <location>
        <position position="1"/>
    </location>
</feature>
<dbReference type="InterPro" id="IPR008928">
    <property type="entry name" value="6-hairpin_glycosidase_sf"/>
</dbReference>
<keyword evidence="4" id="KW-0732">Signal</keyword>
<dbReference type="GO" id="GO:0009272">
    <property type="term" value="P:fungal-type cell wall biogenesis"/>
    <property type="evidence" value="ECO:0007669"/>
    <property type="project" value="TreeGrafter"/>
</dbReference>
<keyword evidence="9" id="KW-1185">Reference proteome</keyword>
<name>A0A9N9LMK2_9HELO</name>
<comment type="catalytic activity">
    <reaction evidence="1">
        <text>Random hydrolysis of (1-&gt;6)-alpha-D-mannosidic linkages in unbranched (1-&gt;6)-mannans.</text>
        <dbReference type="EC" id="3.2.1.101"/>
    </reaction>
</comment>
<dbReference type="Pfam" id="PF03663">
    <property type="entry name" value="Glyco_hydro_76"/>
    <property type="match status" value="1"/>
</dbReference>
<keyword evidence="5" id="KW-0378">Hydrolase</keyword>
<dbReference type="InterPro" id="IPR014480">
    <property type="entry name" value="Mannan-1_6-alpha_mannosidase"/>
</dbReference>
<dbReference type="SUPFAM" id="SSF48208">
    <property type="entry name" value="Six-hairpin glycosidases"/>
    <property type="match status" value="1"/>
</dbReference>
<gene>
    <name evidence="8" type="ORF">HYALB_00010554</name>
</gene>
<protein>
    <recommendedName>
        <fullName evidence="3">mannan endo-1,6-alpha-mannosidase</fullName>
        <ecNumber evidence="3">3.2.1.101</ecNumber>
    </recommendedName>
</protein>
<evidence type="ECO:0000313" key="8">
    <source>
        <dbReference type="EMBL" id="CAG8975311.1"/>
    </source>
</evidence>
<evidence type="ECO:0000256" key="2">
    <source>
        <dbReference type="ARBA" id="ARBA00009699"/>
    </source>
</evidence>
<dbReference type="AlphaFoldDB" id="A0A9N9LMK2"/>
<dbReference type="Gene3D" id="1.50.10.20">
    <property type="match status" value="1"/>
</dbReference>
<dbReference type="OrthoDB" id="9984024at2759"/>
<evidence type="ECO:0000256" key="4">
    <source>
        <dbReference type="ARBA" id="ARBA00022729"/>
    </source>
</evidence>
<keyword evidence="6" id="KW-0325">Glycoprotein</keyword>
<evidence type="ECO:0000256" key="5">
    <source>
        <dbReference type="ARBA" id="ARBA00022801"/>
    </source>
</evidence>
<keyword evidence="7" id="KW-0326">Glycosidase</keyword>
<dbReference type="EMBL" id="CAJVRM010000132">
    <property type="protein sequence ID" value="CAG8975311.1"/>
    <property type="molecule type" value="Genomic_DNA"/>
</dbReference>
<evidence type="ECO:0000313" key="9">
    <source>
        <dbReference type="Proteomes" id="UP000701801"/>
    </source>
</evidence>
<organism evidence="8 9">
    <name type="scientific">Hymenoscyphus albidus</name>
    <dbReference type="NCBI Taxonomy" id="595503"/>
    <lineage>
        <taxon>Eukaryota</taxon>
        <taxon>Fungi</taxon>
        <taxon>Dikarya</taxon>
        <taxon>Ascomycota</taxon>
        <taxon>Pezizomycotina</taxon>
        <taxon>Leotiomycetes</taxon>
        <taxon>Helotiales</taxon>
        <taxon>Helotiaceae</taxon>
        <taxon>Hymenoscyphus</taxon>
    </lineage>
</organism>
<proteinExistence type="inferred from homology"/>
<evidence type="ECO:0000256" key="3">
    <source>
        <dbReference type="ARBA" id="ARBA00012350"/>
    </source>
</evidence>
<sequence>LAKLTGNATYSDWATKSYQWSNGSGLVENYNVFQGTSVRDCEEIDHSQWTDNAGTYIIGAAYMYNVTDGSSIWKSTLDGLLNKTLTTFFPDGIAKELCEATGCPDSQHIAKGILIRNLVDTMSITPYTSSVILPVVRTTAVAAAKACDENRCAFEWNWKETNSSNDLENDLSALQAVQALLSEQNFQAKAGSGDVSGGIAKPSGNVGNNLRTGLMSVIFGTMITVLL</sequence>
<dbReference type="PANTHER" id="PTHR12145">
    <property type="entry name" value="MANNAN ENDO-1,6-ALPHA-MANNOSIDASE DCW1"/>
    <property type="match status" value="1"/>
</dbReference>
<dbReference type="Proteomes" id="UP000701801">
    <property type="component" value="Unassembled WGS sequence"/>
</dbReference>
<evidence type="ECO:0000256" key="6">
    <source>
        <dbReference type="ARBA" id="ARBA00023180"/>
    </source>
</evidence>
<comment type="similarity">
    <text evidence="2">Belongs to the glycosyl hydrolase 76 family.</text>
</comment>
<dbReference type="GO" id="GO:0008496">
    <property type="term" value="F:mannan endo-1,6-alpha-mannosidase activity"/>
    <property type="evidence" value="ECO:0007669"/>
    <property type="project" value="UniProtKB-EC"/>
</dbReference>
<dbReference type="GO" id="GO:0016052">
    <property type="term" value="P:carbohydrate catabolic process"/>
    <property type="evidence" value="ECO:0007669"/>
    <property type="project" value="InterPro"/>
</dbReference>
<dbReference type="PANTHER" id="PTHR12145:SF41">
    <property type="entry name" value="MANNAN ENDO-1,6-ALPHA-MANNOSIDASE"/>
    <property type="match status" value="1"/>
</dbReference>
<dbReference type="EC" id="3.2.1.101" evidence="3"/>
<evidence type="ECO:0000256" key="7">
    <source>
        <dbReference type="ARBA" id="ARBA00023295"/>
    </source>
</evidence>
<comment type="caution">
    <text evidence="8">The sequence shown here is derived from an EMBL/GenBank/DDBJ whole genome shotgun (WGS) entry which is preliminary data.</text>
</comment>
<dbReference type="InterPro" id="IPR005198">
    <property type="entry name" value="Glyco_hydro_76"/>
</dbReference>
<evidence type="ECO:0000256" key="1">
    <source>
        <dbReference type="ARBA" id="ARBA00001452"/>
    </source>
</evidence>
<accession>A0A9N9LMK2</accession>